<feature type="transmembrane region" description="Helical" evidence="1">
    <location>
        <begin position="193"/>
        <end position="210"/>
    </location>
</feature>
<feature type="non-terminal residue" evidence="2">
    <location>
        <position position="1"/>
    </location>
</feature>
<feature type="transmembrane region" description="Helical" evidence="1">
    <location>
        <begin position="111"/>
        <end position="130"/>
    </location>
</feature>
<keyword evidence="1" id="KW-0472">Membrane</keyword>
<feature type="transmembrane region" description="Helical" evidence="1">
    <location>
        <begin position="41"/>
        <end position="58"/>
    </location>
</feature>
<feature type="transmembrane region" description="Helical" evidence="1">
    <location>
        <begin position="219"/>
        <end position="240"/>
    </location>
</feature>
<keyword evidence="1" id="KW-1133">Transmembrane helix</keyword>
<feature type="non-terminal residue" evidence="2">
    <location>
        <position position="253"/>
    </location>
</feature>
<protein>
    <submittedName>
        <fullName evidence="2">Uncharacterized protein</fullName>
    </submittedName>
</protein>
<evidence type="ECO:0000313" key="2">
    <source>
        <dbReference type="EMBL" id="GAI36527.1"/>
    </source>
</evidence>
<organism evidence="2">
    <name type="scientific">marine sediment metagenome</name>
    <dbReference type="NCBI Taxonomy" id="412755"/>
    <lineage>
        <taxon>unclassified sequences</taxon>
        <taxon>metagenomes</taxon>
        <taxon>ecological metagenomes</taxon>
    </lineage>
</organism>
<feature type="transmembrane region" description="Helical" evidence="1">
    <location>
        <begin position="86"/>
        <end position="104"/>
    </location>
</feature>
<reference evidence="2" key="1">
    <citation type="journal article" date="2014" name="Front. Microbiol.">
        <title>High frequency of phylogenetically diverse reductive dehalogenase-homologous genes in deep subseafloor sedimentary metagenomes.</title>
        <authorList>
            <person name="Kawai M."/>
            <person name="Futagami T."/>
            <person name="Toyoda A."/>
            <person name="Takaki Y."/>
            <person name="Nishi S."/>
            <person name="Hori S."/>
            <person name="Arai W."/>
            <person name="Tsubouchi T."/>
            <person name="Morono Y."/>
            <person name="Uchiyama I."/>
            <person name="Ito T."/>
            <person name="Fujiyama A."/>
            <person name="Inagaki F."/>
            <person name="Takami H."/>
        </authorList>
    </citation>
    <scope>NUCLEOTIDE SEQUENCE</scope>
    <source>
        <strain evidence="2">Expedition CK06-06</strain>
    </source>
</reference>
<sequence length="253" mass="28835">LIPLYFMGKLLVGGKNSFWAILILIFLPFPTRIVCDVVREWPHILFLATGFLFLLWGAKQGKWWLFGFVGLSSGFGYLIRHESAQLVVYGVIWLTLCMLWPKLCGVSKKQIFIALALLLIGFAIPAVPYMKCTGKIIPPKVKHIMKSFSFDALPSKTDTPKVNTVSSNYNTAEIIAPNVLKALGEIFKTIGENLMWFFVPALMIGLYYHFRGNAKREEWFLITAFVLVNVTMMVLRYSYIQPTVSKRWSLLLI</sequence>
<feature type="transmembrane region" description="Helical" evidence="1">
    <location>
        <begin position="12"/>
        <end position="29"/>
    </location>
</feature>
<gene>
    <name evidence="2" type="ORF">S06H3_49607</name>
</gene>
<name>X1MXV0_9ZZZZ</name>
<evidence type="ECO:0000256" key="1">
    <source>
        <dbReference type="SAM" id="Phobius"/>
    </source>
</evidence>
<keyword evidence="1" id="KW-0812">Transmembrane</keyword>
<accession>X1MXV0</accession>
<dbReference type="EMBL" id="BARV01031337">
    <property type="protein sequence ID" value="GAI36527.1"/>
    <property type="molecule type" value="Genomic_DNA"/>
</dbReference>
<comment type="caution">
    <text evidence="2">The sequence shown here is derived from an EMBL/GenBank/DDBJ whole genome shotgun (WGS) entry which is preliminary data.</text>
</comment>
<proteinExistence type="predicted"/>
<dbReference type="AlphaFoldDB" id="X1MXV0"/>